<protein>
    <submittedName>
        <fullName evidence="2">Uncharacterized protein</fullName>
    </submittedName>
</protein>
<feature type="transmembrane region" description="Helical" evidence="1">
    <location>
        <begin position="42"/>
        <end position="63"/>
    </location>
</feature>
<evidence type="ECO:0000256" key="1">
    <source>
        <dbReference type="SAM" id="Phobius"/>
    </source>
</evidence>
<reference evidence="2 3" key="1">
    <citation type="submission" date="2017-05" db="EMBL/GenBank/DDBJ databases">
        <authorList>
            <person name="Varghese N."/>
            <person name="Submissions S."/>
        </authorList>
    </citation>
    <scope>NUCLEOTIDE SEQUENCE [LARGE SCALE GENOMIC DNA]</scope>
    <source>
        <strain evidence="2 3">DSM 45474</strain>
    </source>
</reference>
<sequence length="326" mass="38545">MKIKFALTHWLVAGSAVALFILDLWIENGSGTVYSNYYLEDILGYRFPLIVTFLLLIFCILIARMRGEVYKDILADKARTFMELYDHLNEMQWRSSIEKAMEKFARNEPHVLASQLYKYNMKHYHRHVKVQVNHITAYVSEGFELNALVQIIFDIDKDLYYRFLRAKRDIDKNKPDSLLSLIGEIYHEIKEYGNRDQVNDNLSLKYAFLVMGINLLENKLNIEVSFPLDEDLIMALNEQKRTGILRGILLDEEVYIFEHKGTSRKRGRLYLTRTTEIKGTPYIFMLTLNPDILYEDDEYNELDRIQQKFAKHMQSTFHLPYNDPID</sequence>
<keyword evidence="3" id="KW-1185">Reference proteome</keyword>
<proteinExistence type="predicted"/>
<keyword evidence="1" id="KW-0472">Membrane</keyword>
<dbReference type="RefSeq" id="WP_142506244.1">
    <property type="nucleotide sequence ID" value="NZ_FXTI01000009.1"/>
</dbReference>
<name>A0A521EJ84_9BACL</name>
<evidence type="ECO:0000313" key="3">
    <source>
        <dbReference type="Proteomes" id="UP000315636"/>
    </source>
</evidence>
<keyword evidence="1" id="KW-0812">Transmembrane</keyword>
<evidence type="ECO:0000313" key="2">
    <source>
        <dbReference type="EMBL" id="SMO83988.1"/>
    </source>
</evidence>
<gene>
    <name evidence="2" type="ORF">SAMN06264849_109106</name>
</gene>
<dbReference type="EMBL" id="FXTI01000009">
    <property type="protein sequence ID" value="SMO83988.1"/>
    <property type="molecule type" value="Genomic_DNA"/>
</dbReference>
<organism evidence="2 3">
    <name type="scientific">Melghirimyces algeriensis</name>
    <dbReference type="NCBI Taxonomy" id="910412"/>
    <lineage>
        <taxon>Bacteria</taxon>
        <taxon>Bacillati</taxon>
        <taxon>Bacillota</taxon>
        <taxon>Bacilli</taxon>
        <taxon>Bacillales</taxon>
        <taxon>Thermoactinomycetaceae</taxon>
        <taxon>Melghirimyces</taxon>
    </lineage>
</organism>
<dbReference type="AlphaFoldDB" id="A0A521EJ84"/>
<accession>A0A521EJ84</accession>
<keyword evidence="1" id="KW-1133">Transmembrane helix</keyword>
<dbReference type="OrthoDB" id="2986471at2"/>
<dbReference type="Proteomes" id="UP000315636">
    <property type="component" value="Unassembled WGS sequence"/>
</dbReference>